<keyword evidence="2" id="KW-1185">Reference proteome</keyword>
<organism evidence="1 2">
    <name type="scientific">Trichonephila clavipes</name>
    <name type="common">Golden silk orbweaver</name>
    <name type="synonym">Nephila clavipes</name>
    <dbReference type="NCBI Taxonomy" id="2585209"/>
    <lineage>
        <taxon>Eukaryota</taxon>
        <taxon>Metazoa</taxon>
        <taxon>Ecdysozoa</taxon>
        <taxon>Arthropoda</taxon>
        <taxon>Chelicerata</taxon>
        <taxon>Arachnida</taxon>
        <taxon>Araneae</taxon>
        <taxon>Araneomorphae</taxon>
        <taxon>Entelegynae</taxon>
        <taxon>Araneoidea</taxon>
        <taxon>Nephilidae</taxon>
        <taxon>Trichonephila</taxon>
    </lineage>
</organism>
<evidence type="ECO:0000313" key="2">
    <source>
        <dbReference type="Proteomes" id="UP000887159"/>
    </source>
</evidence>
<dbReference type="InterPro" id="IPR021109">
    <property type="entry name" value="Peptidase_aspartic_dom_sf"/>
</dbReference>
<reference evidence="1" key="1">
    <citation type="submission" date="2020-08" db="EMBL/GenBank/DDBJ databases">
        <title>Multicomponent nature underlies the extraordinary mechanical properties of spider dragline silk.</title>
        <authorList>
            <person name="Kono N."/>
            <person name="Nakamura H."/>
            <person name="Mori M."/>
            <person name="Yoshida Y."/>
            <person name="Ohtoshi R."/>
            <person name="Malay A.D."/>
            <person name="Moran D.A.P."/>
            <person name="Tomita M."/>
            <person name="Numata K."/>
            <person name="Arakawa K."/>
        </authorList>
    </citation>
    <scope>NUCLEOTIDE SEQUENCE</scope>
</reference>
<name>A0A8X6VH31_TRICX</name>
<proteinExistence type="predicted"/>
<sequence length="124" mass="14169">MAQGTTGRNVGIIELNERIREFVKHWMFHVLADLEYPCIIGVDFISESKIVLDFDRKALAIPDSQIEKVVTTIEEGNVEIDLTKTGLEESQKKEFQDLFKSFKRLFSDKPGLTHVLYHEIDTGG</sequence>
<dbReference type="Proteomes" id="UP000887159">
    <property type="component" value="Unassembled WGS sequence"/>
</dbReference>
<comment type="caution">
    <text evidence="1">The sequence shown here is derived from an EMBL/GenBank/DDBJ whole genome shotgun (WGS) entry which is preliminary data.</text>
</comment>
<accession>A0A8X6VH31</accession>
<dbReference type="AlphaFoldDB" id="A0A8X6VH31"/>
<dbReference type="Gene3D" id="2.40.70.10">
    <property type="entry name" value="Acid Proteases"/>
    <property type="match status" value="1"/>
</dbReference>
<gene>
    <name evidence="1" type="primary">NCL1_62324</name>
    <name evidence="1" type="ORF">TNCV_4903461</name>
</gene>
<evidence type="ECO:0000313" key="1">
    <source>
        <dbReference type="EMBL" id="GFY07104.1"/>
    </source>
</evidence>
<protein>
    <submittedName>
        <fullName evidence="1">Uncharacterized protein</fullName>
    </submittedName>
</protein>
<dbReference type="EMBL" id="BMAU01021267">
    <property type="protein sequence ID" value="GFY07104.1"/>
    <property type="molecule type" value="Genomic_DNA"/>
</dbReference>